<dbReference type="SUPFAM" id="SSF109854">
    <property type="entry name" value="DinB/YfiT-like putative metalloenzymes"/>
    <property type="match status" value="1"/>
</dbReference>
<gene>
    <name evidence="2" type="ORF">CGZ75_05535</name>
</gene>
<evidence type="ECO:0000313" key="2">
    <source>
        <dbReference type="EMBL" id="OXM16161.1"/>
    </source>
</evidence>
<dbReference type="OrthoDB" id="9798830at2"/>
<comment type="caution">
    <text evidence="2">The sequence shown here is derived from an EMBL/GenBank/DDBJ whole genome shotgun (WGS) entry which is preliminary data.</text>
</comment>
<protein>
    <recommendedName>
        <fullName evidence="1">DinB-like domain-containing protein</fullName>
    </recommendedName>
</protein>
<organism evidence="2 3">
    <name type="scientific">Paenibacillus herberti</name>
    <dbReference type="NCBI Taxonomy" id="1619309"/>
    <lineage>
        <taxon>Bacteria</taxon>
        <taxon>Bacillati</taxon>
        <taxon>Bacillota</taxon>
        <taxon>Bacilli</taxon>
        <taxon>Bacillales</taxon>
        <taxon>Paenibacillaceae</taxon>
        <taxon>Paenibacillus</taxon>
    </lineage>
</organism>
<reference evidence="2 3" key="1">
    <citation type="submission" date="2017-07" db="EMBL/GenBank/DDBJ databases">
        <title>Paenibacillus herberti R33 genome sequencing and assembly.</title>
        <authorList>
            <person name="Su W."/>
        </authorList>
    </citation>
    <scope>NUCLEOTIDE SEQUENCE [LARGE SCALE GENOMIC DNA]</scope>
    <source>
        <strain evidence="2 3">R33</strain>
    </source>
</reference>
<dbReference type="InterPro" id="IPR024775">
    <property type="entry name" value="DinB-like"/>
</dbReference>
<dbReference type="InterPro" id="IPR034660">
    <property type="entry name" value="DinB/YfiT-like"/>
</dbReference>
<proteinExistence type="predicted"/>
<dbReference type="RefSeq" id="WP_089523245.1">
    <property type="nucleotide sequence ID" value="NZ_NMUQ01000001.1"/>
</dbReference>
<keyword evidence="3" id="KW-1185">Reference proteome</keyword>
<sequence length="165" mass="18958">MSREKTKLLEKAWEYAYETEDWSPPLKMALQDVTEEQADWRPQGAASNTIRETVHHLIYYKEKFLQKSGHKPDGITNTDTFQAAAIRAENASWDETRDRLAAAHAGIASIIREWSSDEDYDRELTENYTAGQWVSSLANHDAYHIGQIVLLRKLQGTWAATRSFQ</sequence>
<dbReference type="Proteomes" id="UP000215145">
    <property type="component" value="Unassembled WGS sequence"/>
</dbReference>
<evidence type="ECO:0000313" key="3">
    <source>
        <dbReference type="Proteomes" id="UP000215145"/>
    </source>
</evidence>
<dbReference type="AlphaFoldDB" id="A0A229P286"/>
<dbReference type="Pfam" id="PF12867">
    <property type="entry name" value="DinB_2"/>
    <property type="match status" value="1"/>
</dbReference>
<accession>A0A229P286</accession>
<dbReference type="Gene3D" id="1.20.120.450">
    <property type="entry name" value="dinb family like domain"/>
    <property type="match status" value="1"/>
</dbReference>
<name>A0A229P286_9BACL</name>
<evidence type="ECO:0000259" key="1">
    <source>
        <dbReference type="Pfam" id="PF12867"/>
    </source>
</evidence>
<feature type="domain" description="DinB-like" evidence="1">
    <location>
        <begin position="28"/>
        <end position="148"/>
    </location>
</feature>
<dbReference type="EMBL" id="NMUQ01000001">
    <property type="protein sequence ID" value="OXM16161.1"/>
    <property type="molecule type" value="Genomic_DNA"/>
</dbReference>